<feature type="domain" description="Vps41 beta-propeller" evidence="7">
    <location>
        <begin position="143"/>
        <end position="477"/>
    </location>
</feature>
<dbReference type="Pfam" id="PF23556">
    <property type="entry name" value="TPR_Vps41"/>
    <property type="match status" value="1"/>
</dbReference>
<feature type="compositionally biased region" description="Acidic residues" evidence="6">
    <location>
        <begin position="105"/>
        <end position="140"/>
    </location>
</feature>
<keyword evidence="9" id="KW-1185">Reference proteome</keyword>
<dbReference type="Gene3D" id="1.25.40.10">
    <property type="entry name" value="Tetratricopeptide repeat domain"/>
    <property type="match status" value="1"/>
</dbReference>
<feature type="compositionally biased region" description="Basic and acidic residues" evidence="6">
    <location>
        <begin position="693"/>
        <end position="711"/>
    </location>
</feature>
<protein>
    <recommendedName>
        <fullName evidence="4">Vacuolar protein sorting-associated protein 41</fullName>
    </recommendedName>
</protein>
<feature type="compositionally biased region" description="Low complexity" evidence="6">
    <location>
        <begin position="32"/>
        <end position="50"/>
    </location>
</feature>
<keyword evidence="2 4" id="KW-0813">Transport</keyword>
<evidence type="ECO:0000256" key="6">
    <source>
        <dbReference type="SAM" id="MobiDB-lite"/>
    </source>
</evidence>
<dbReference type="AlphaFoldDB" id="A0A1E3J1L4"/>
<keyword evidence="4" id="KW-0926">Vacuole</keyword>
<comment type="function">
    <text evidence="4">Required for vacuolar assembly and vacuolar traffic.</text>
</comment>
<keyword evidence="3 4" id="KW-0653">Protein transport</keyword>
<dbReference type="SMART" id="SM00299">
    <property type="entry name" value="CLH"/>
    <property type="match status" value="1"/>
</dbReference>
<accession>A0A1E3J1L4</accession>
<feature type="region of interest" description="Disordered" evidence="6">
    <location>
        <begin position="1"/>
        <end position="146"/>
    </location>
</feature>
<dbReference type="EMBL" id="AWGH01000014">
    <property type="protein sequence ID" value="ODN94718.1"/>
    <property type="molecule type" value="Genomic_DNA"/>
</dbReference>
<organism evidence="8 9">
    <name type="scientific">Cryptococcus wingfieldii CBS 7118</name>
    <dbReference type="NCBI Taxonomy" id="1295528"/>
    <lineage>
        <taxon>Eukaryota</taxon>
        <taxon>Fungi</taxon>
        <taxon>Dikarya</taxon>
        <taxon>Basidiomycota</taxon>
        <taxon>Agaricomycotina</taxon>
        <taxon>Tremellomycetes</taxon>
        <taxon>Tremellales</taxon>
        <taxon>Cryptococcaceae</taxon>
        <taxon>Cryptococcus</taxon>
    </lineage>
</organism>
<dbReference type="GO" id="GO:0030897">
    <property type="term" value="C:HOPS complex"/>
    <property type="evidence" value="ECO:0007669"/>
    <property type="project" value="UniProtKB-UniRule"/>
</dbReference>
<dbReference type="PIRSF" id="PIRSF028921">
    <property type="entry name" value="VPS41"/>
    <property type="match status" value="1"/>
</dbReference>
<dbReference type="InterPro" id="IPR057780">
    <property type="entry name" value="Beta-prop_Vps41"/>
</dbReference>
<feature type="compositionally biased region" description="Low complexity" evidence="6">
    <location>
        <begin position="1"/>
        <end position="13"/>
    </location>
</feature>
<dbReference type="PANTHER" id="PTHR12616:SF1">
    <property type="entry name" value="VACUOLAR PROTEIN SORTING-ASSOCIATED PROTEIN 41 HOMOLOG"/>
    <property type="match status" value="1"/>
</dbReference>
<dbReference type="InterPro" id="IPR045111">
    <property type="entry name" value="Vps41/Vps8"/>
</dbReference>
<evidence type="ECO:0000259" key="7">
    <source>
        <dbReference type="Pfam" id="PF23411"/>
    </source>
</evidence>
<dbReference type="InterPro" id="IPR015943">
    <property type="entry name" value="WD40/YVTN_repeat-like_dom_sf"/>
</dbReference>
<dbReference type="GO" id="GO:0000329">
    <property type="term" value="C:fungal-type vacuole membrane"/>
    <property type="evidence" value="ECO:0007669"/>
    <property type="project" value="UniProtKB-UniRule"/>
</dbReference>
<dbReference type="Gene3D" id="2.130.10.10">
    <property type="entry name" value="YVTN repeat-like/Quinoprotein amine dehydrogenase"/>
    <property type="match status" value="1"/>
</dbReference>
<evidence type="ECO:0000256" key="4">
    <source>
        <dbReference type="PIRNR" id="PIRNR028921"/>
    </source>
</evidence>
<dbReference type="GO" id="GO:0034058">
    <property type="term" value="P:endosomal vesicle fusion"/>
    <property type="evidence" value="ECO:0007669"/>
    <property type="project" value="UniProtKB-UniRule"/>
</dbReference>
<feature type="region of interest" description="Disordered" evidence="6">
    <location>
        <begin position="693"/>
        <end position="723"/>
    </location>
</feature>
<feature type="repeat" description="CHCR" evidence="5">
    <location>
        <begin position="730"/>
        <end position="874"/>
    </location>
</feature>
<dbReference type="SUPFAM" id="SSF50978">
    <property type="entry name" value="WD40 repeat-like"/>
    <property type="match status" value="1"/>
</dbReference>
<gene>
    <name evidence="8" type="ORF">L198_04861</name>
</gene>
<dbReference type="OrthoDB" id="244107at2759"/>
<reference evidence="8 9" key="1">
    <citation type="submission" date="2016-06" db="EMBL/GenBank/DDBJ databases">
        <title>Evolution of pathogenesis and genome organization in the Tremellales.</title>
        <authorList>
            <person name="Cuomo C."/>
            <person name="Litvintseva A."/>
            <person name="Heitman J."/>
            <person name="Chen Y."/>
            <person name="Sun S."/>
            <person name="Springer D."/>
            <person name="Dromer F."/>
            <person name="Young S."/>
            <person name="Zeng Q."/>
            <person name="Chapman S."/>
            <person name="Gujja S."/>
            <person name="Saif S."/>
            <person name="Birren B."/>
        </authorList>
    </citation>
    <scope>NUCLEOTIDE SEQUENCE [LARGE SCALE GENOMIC DNA]</scope>
    <source>
        <strain evidence="8 9">CBS 7118</strain>
    </source>
</reference>
<evidence type="ECO:0000256" key="2">
    <source>
        <dbReference type="ARBA" id="ARBA00022448"/>
    </source>
</evidence>
<dbReference type="GO" id="GO:0005770">
    <property type="term" value="C:late endosome"/>
    <property type="evidence" value="ECO:0007669"/>
    <property type="project" value="UniProtKB-UniRule"/>
</dbReference>
<evidence type="ECO:0000313" key="9">
    <source>
        <dbReference type="Proteomes" id="UP000094819"/>
    </source>
</evidence>
<dbReference type="Proteomes" id="UP000094819">
    <property type="component" value="Unassembled WGS sequence"/>
</dbReference>
<dbReference type="GO" id="GO:0009267">
    <property type="term" value="P:cellular response to starvation"/>
    <property type="evidence" value="ECO:0007669"/>
    <property type="project" value="TreeGrafter"/>
</dbReference>
<dbReference type="InterPro" id="IPR036322">
    <property type="entry name" value="WD40_repeat_dom_sf"/>
</dbReference>
<dbReference type="RefSeq" id="XP_019030997.1">
    <property type="nucleotide sequence ID" value="XM_019176965.1"/>
</dbReference>
<dbReference type="GO" id="GO:0016236">
    <property type="term" value="P:macroautophagy"/>
    <property type="evidence" value="ECO:0007669"/>
    <property type="project" value="TreeGrafter"/>
</dbReference>
<evidence type="ECO:0000313" key="8">
    <source>
        <dbReference type="EMBL" id="ODN94718.1"/>
    </source>
</evidence>
<comment type="similarity">
    <text evidence="1 4">Belongs to the VPS41 family.</text>
</comment>
<dbReference type="PANTHER" id="PTHR12616">
    <property type="entry name" value="VACUOLAR PROTEIN SORTING VPS41"/>
    <property type="match status" value="1"/>
</dbReference>
<dbReference type="FunFam" id="1.25.40.10:FF:000350">
    <property type="entry name" value="Vacuolar protein sorting-associated protein 41 homolog"/>
    <property type="match status" value="1"/>
</dbReference>
<evidence type="ECO:0000256" key="5">
    <source>
        <dbReference type="PROSITE-ProRule" id="PRU01006"/>
    </source>
</evidence>
<feature type="compositionally biased region" description="Acidic residues" evidence="6">
    <location>
        <begin position="59"/>
        <end position="87"/>
    </location>
</feature>
<dbReference type="InterPro" id="IPR016902">
    <property type="entry name" value="Vps41"/>
</dbReference>
<dbReference type="Pfam" id="PF23411">
    <property type="entry name" value="Beta-prop_Vps41"/>
    <property type="match status" value="1"/>
</dbReference>
<dbReference type="GeneID" id="30194074"/>
<dbReference type="InterPro" id="IPR011990">
    <property type="entry name" value="TPR-like_helical_dom_sf"/>
</dbReference>
<comment type="caution">
    <text evidence="8">The sequence shown here is derived from an EMBL/GenBank/DDBJ whole genome shotgun (WGS) entry which is preliminary data.</text>
</comment>
<dbReference type="GO" id="GO:0006623">
    <property type="term" value="P:protein targeting to vacuole"/>
    <property type="evidence" value="ECO:0007669"/>
    <property type="project" value="InterPro"/>
</dbReference>
<dbReference type="InterPro" id="IPR001680">
    <property type="entry name" value="WD40_rpt"/>
</dbReference>
<name>A0A1E3J1L4_9TREE</name>
<evidence type="ECO:0000256" key="1">
    <source>
        <dbReference type="ARBA" id="ARBA00009582"/>
    </source>
</evidence>
<sequence>MAPASVASSSSSVIPQRNHIAESEAGPSTKTPSLRSRSSARSAASSPISPKGKEREEPSDQADSEEESSSEDEEDDVTESESGEESVEANGAGHGDDAINGDEGHGEDEDEESEDESGDASDEVSDEEDSDEESDEEEEEPALKYSKLKGRIPEILAKDTASTISVSPRFIALGTHNGMVHVLSYEGVKVNSFRPHAAGVTCLRMDESNDFVATSSVEGRVVIHSLTTPESYAFDYKRPMRAIALEPDYAKKKSRAFVCGGMAGNLILQEKGWMGYKEQVLHSGEGPIWAIEWRGNLIAWANDLGVKIYDTSTGQRIGFIDRGLSAPRAELFKCTLQWKDDRTLIIGWADFIKIVRVRSRPSAPGSGNLHPLTVELTAVYQVDCMISGIAPFGGSYVVLAYIAPDRYENEATDDRMEQRRKAANRPELRIIEKGEEINADALSLGNYHMYGCNDYTLVKSQKSGDEAFLVVSPQDVIEVRPRDEADHVEWLVEKERYEEALEAAEELRKKHGGVLDVTGIGLKYMQHLVDEEHYDQAAALAHKVLGQDVSAWEKWIDTFVQHQQLPVIIPHIPTKNPRLSKPVYETVFSHLLLNDKPALVKTITSWPTDIYNLPTLIESIQNELDATNDDPTILSALGELYLINRLPAKALPYFLRLRKPYVFELIREHNLFGAVQDQAIQLVTFEEERKEAKKREEQEKADKGEAEKVEEQKDDGEAVPGEKSKHGAAIKLLVDHVHSIPIDRVVHQLRVEPNFLYMYLDALLDKDPQFCLPYSDRMVELYAAYDVERLMPFLRGSNFYDLEKAYKVCKERDYVSEMVFLLGRMGNNKQALMLLIERLGDVQGAIEFAKEQADEDLWEDLLKYSETRPLFIRALLEHVGSEINPIRLISRIRDGLEIPGLKPALVKILQASNLQVSLLEGCQRVLNGDCAGLMGKLQKAQVGSLKAASTSTCVVCSKAAFDPLQPELALIYLCRHLVHATCVLPEDVELPRRQENPSVTYLLQGNDKSGGVSSQAWKTRALGSTLGYAAAVRVRVKQCPICEKQG</sequence>
<proteinExistence type="inferred from homology"/>
<dbReference type="SMART" id="SM00320">
    <property type="entry name" value="WD40"/>
    <property type="match status" value="2"/>
</dbReference>
<evidence type="ECO:0000256" key="3">
    <source>
        <dbReference type="ARBA" id="ARBA00022927"/>
    </source>
</evidence>
<comment type="subcellular location">
    <subcellularLocation>
        <location evidence="4">Vacuole</location>
    </subcellularLocation>
</comment>
<dbReference type="InterPro" id="IPR000547">
    <property type="entry name" value="Clathrin_H-chain/VPS_repeat"/>
</dbReference>
<dbReference type="PROSITE" id="PS50236">
    <property type="entry name" value="CHCR"/>
    <property type="match status" value="1"/>
</dbReference>